<organism evidence="2 3">
    <name type="scientific">Postia placenta MAD-698-R-SB12</name>
    <dbReference type="NCBI Taxonomy" id="670580"/>
    <lineage>
        <taxon>Eukaryota</taxon>
        <taxon>Fungi</taxon>
        <taxon>Dikarya</taxon>
        <taxon>Basidiomycota</taxon>
        <taxon>Agaricomycotina</taxon>
        <taxon>Agaricomycetes</taxon>
        <taxon>Polyporales</taxon>
        <taxon>Adustoporiaceae</taxon>
        <taxon>Rhodonia</taxon>
    </lineage>
</organism>
<dbReference type="AlphaFoldDB" id="A0A1X6MU41"/>
<reference evidence="2 3" key="1">
    <citation type="submission" date="2017-04" db="EMBL/GenBank/DDBJ databases">
        <title>Genome Sequence of the Model Brown-Rot Fungus Postia placenta SB12.</title>
        <authorList>
            <consortium name="DOE Joint Genome Institute"/>
            <person name="Gaskell J."/>
            <person name="Kersten P."/>
            <person name="Larrondo L.F."/>
            <person name="Canessa P."/>
            <person name="Martinez D."/>
            <person name="Hibbett D."/>
            <person name="Schmoll M."/>
            <person name="Kubicek C.P."/>
            <person name="Martinez A.T."/>
            <person name="Yadav J."/>
            <person name="Master E."/>
            <person name="Magnuson J.K."/>
            <person name="James T."/>
            <person name="Yaver D."/>
            <person name="Berka R."/>
            <person name="Labutti K."/>
            <person name="Lipzen A."/>
            <person name="Aerts A."/>
            <person name="Barry K."/>
            <person name="Henrissat B."/>
            <person name="Blanchette R."/>
            <person name="Grigoriev I."/>
            <person name="Cullen D."/>
        </authorList>
    </citation>
    <scope>NUCLEOTIDE SEQUENCE [LARGE SCALE GENOMIC DNA]</scope>
    <source>
        <strain evidence="2 3">MAD-698-R-SB12</strain>
    </source>
</reference>
<feature type="transmembrane region" description="Helical" evidence="1">
    <location>
        <begin position="55"/>
        <end position="79"/>
    </location>
</feature>
<accession>A0A1X6MU41</accession>
<dbReference type="Proteomes" id="UP000194127">
    <property type="component" value="Unassembled WGS sequence"/>
</dbReference>
<dbReference type="RefSeq" id="XP_024336564.1">
    <property type="nucleotide sequence ID" value="XM_024479474.1"/>
</dbReference>
<keyword evidence="1" id="KW-0472">Membrane</keyword>
<gene>
    <name evidence="2" type="ORF">POSPLADRAFT_1048246</name>
</gene>
<keyword evidence="3" id="KW-1185">Reference proteome</keyword>
<dbReference type="GeneID" id="36324424"/>
<keyword evidence="1" id="KW-1133">Transmembrane helix</keyword>
<evidence type="ECO:0000256" key="1">
    <source>
        <dbReference type="SAM" id="Phobius"/>
    </source>
</evidence>
<protein>
    <submittedName>
        <fullName evidence="2">Uncharacterized protein</fullName>
    </submittedName>
</protein>
<dbReference type="OrthoDB" id="10300864at2759"/>
<keyword evidence="1" id="KW-0812">Transmembrane</keyword>
<name>A0A1X6MU41_9APHY</name>
<evidence type="ECO:0000313" key="2">
    <source>
        <dbReference type="EMBL" id="OSX59770.1"/>
    </source>
</evidence>
<proteinExistence type="predicted"/>
<dbReference type="EMBL" id="KZ110601">
    <property type="protein sequence ID" value="OSX59770.1"/>
    <property type="molecule type" value="Genomic_DNA"/>
</dbReference>
<evidence type="ECO:0000313" key="3">
    <source>
        <dbReference type="Proteomes" id="UP000194127"/>
    </source>
</evidence>
<sequence>MPKIQILSVCIKSDAPWQSKSTKRKGHHPYSRSFGRDPIVLQNRLAYEWPMLLPVVYVTALLVAVLLVNTWSTLWSAAVRPGGKGYFMREPLGALNCVVLNWAPAHRNWSLSKDRGIQSSTIPPFIMTVCPARDWDIKAPTRTKTWPRNNLTCNEICLGFHQIGDPTGDGIRLGDRRTIAGIQCSVHWKREIMPR</sequence>